<feature type="region of interest" description="Disordered" evidence="2">
    <location>
        <begin position="658"/>
        <end position="697"/>
    </location>
</feature>
<dbReference type="PANTHER" id="PTHR22882:SF3">
    <property type="entry name" value="SYNPHILIN-1"/>
    <property type="match status" value="1"/>
</dbReference>
<keyword evidence="5" id="KW-1185">Reference proteome</keyword>
<feature type="compositionally biased region" description="Pro residues" evidence="2">
    <location>
        <begin position="181"/>
        <end position="198"/>
    </location>
</feature>
<dbReference type="OrthoDB" id="6124053at2759"/>
<dbReference type="InterPro" id="IPR040133">
    <property type="entry name" value="SNCAIP"/>
</dbReference>
<evidence type="ECO:0000313" key="5">
    <source>
        <dbReference type="Proteomes" id="UP000014760"/>
    </source>
</evidence>
<feature type="compositionally biased region" description="Polar residues" evidence="2">
    <location>
        <begin position="126"/>
        <end position="150"/>
    </location>
</feature>
<sequence>MHTIKSRRQPAWTSPTSENPEALFDLLSSKTLVNNGRCHGFVPKSTLDWDVFSSVAEVFGLDPDISTGSDSSVPSKGTPIHTAKVLGVYSRDSKSANENEDKKSFTSALNKQSLTKDADMDSLGKSFQISTKRNSTTKSSLSKADANNSPKVPRKSLVNQRGGGPPSFRTAIARRNSKSLFPPPAPAPSLSPPPPPPDSGAKPRADDVLAAALRVGDVASVTKVLQEKTGDFWKEYKETNGNSMLHLAVEGGNLECVKLIYKWCPGLINAENRARVNPVSVAIQNGEADILEWFLANDKSLLDKSGNKRPLVHLAAKYGQDTCLRLLLDTMGHANVTSDSQGNTPAHVAAMQGHLSCLQSLVEYQISVTAENHKRQTPCFFADFNNHIQCVAYLMMVEVCLETTKNLLVEKQKGMEKCMNEDELSTEAANLMGENIKEAAQKLIVYRTRRKECTASKPDLPPRGFTPGKDPSSRARRIPDPPVEPDSTQPTRCSVEESTKCDKDDCYAVIDDVIKGRDIPPSPRENEYLTPVARPQPFSSVTNIPKRSSFQRLSFRRAVNKCKDSESDEFETDSIRKQWRKKSWPHTQHRKPVLISSNRNNSKPTPIKIRLSEVDFKETYCRPPISPEPVPVTRNDSQSEFILQKPRIVAIRTRSMSKEEAQDVLRRHSSETGCYPRMSSFAPQTATSTDPEKVSEV</sequence>
<keyword evidence="1" id="KW-0040">ANK repeat</keyword>
<feature type="region of interest" description="Disordered" evidence="2">
    <location>
        <begin position="454"/>
        <end position="496"/>
    </location>
</feature>
<dbReference type="PROSITE" id="PS50088">
    <property type="entry name" value="ANK_REPEAT"/>
    <property type="match status" value="2"/>
</dbReference>
<dbReference type="EMBL" id="KB299856">
    <property type="protein sequence ID" value="ELU07485.1"/>
    <property type="molecule type" value="Genomic_DNA"/>
</dbReference>
<reference evidence="5" key="1">
    <citation type="submission" date="2012-12" db="EMBL/GenBank/DDBJ databases">
        <authorList>
            <person name="Hellsten U."/>
            <person name="Grimwood J."/>
            <person name="Chapman J.A."/>
            <person name="Shapiro H."/>
            <person name="Aerts A."/>
            <person name="Otillar R.P."/>
            <person name="Terry A.Y."/>
            <person name="Boore J.L."/>
            <person name="Simakov O."/>
            <person name="Marletaz F."/>
            <person name="Cho S.-J."/>
            <person name="Edsinger-Gonzales E."/>
            <person name="Havlak P."/>
            <person name="Kuo D.-H."/>
            <person name="Larsson T."/>
            <person name="Lv J."/>
            <person name="Arendt D."/>
            <person name="Savage R."/>
            <person name="Osoegawa K."/>
            <person name="de Jong P."/>
            <person name="Lindberg D.R."/>
            <person name="Seaver E.C."/>
            <person name="Weisblat D.A."/>
            <person name="Putnam N.H."/>
            <person name="Grigoriev I.V."/>
            <person name="Rokhsar D.S."/>
        </authorList>
    </citation>
    <scope>NUCLEOTIDE SEQUENCE</scope>
    <source>
        <strain evidence="5">I ESC-2004</strain>
    </source>
</reference>
<dbReference type="PROSITE" id="PS50297">
    <property type="entry name" value="ANK_REP_REGION"/>
    <property type="match status" value="2"/>
</dbReference>
<accession>R7UMN9</accession>
<gene>
    <name evidence="3" type="ORF">CAPTEDRAFT_204097</name>
</gene>
<dbReference type="InterPro" id="IPR036770">
    <property type="entry name" value="Ankyrin_rpt-contain_sf"/>
</dbReference>
<name>R7UMN9_CAPTE</name>
<reference evidence="3 5" key="2">
    <citation type="journal article" date="2013" name="Nature">
        <title>Insights into bilaterian evolution from three spiralian genomes.</title>
        <authorList>
            <person name="Simakov O."/>
            <person name="Marletaz F."/>
            <person name="Cho S.J."/>
            <person name="Edsinger-Gonzales E."/>
            <person name="Havlak P."/>
            <person name="Hellsten U."/>
            <person name="Kuo D.H."/>
            <person name="Larsson T."/>
            <person name="Lv J."/>
            <person name="Arendt D."/>
            <person name="Savage R."/>
            <person name="Osoegawa K."/>
            <person name="de Jong P."/>
            <person name="Grimwood J."/>
            <person name="Chapman J.A."/>
            <person name="Shapiro H."/>
            <person name="Aerts A."/>
            <person name="Otillar R.P."/>
            <person name="Terry A.Y."/>
            <person name="Boore J.L."/>
            <person name="Grigoriev I.V."/>
            <person name="Lindberg D.R."/>
            <person name="Seaver E.C."/>
            <person name="Weisblat D.A."/>
            <person name="Putnam N.H."/>
            <person name="Rokhsar D.S."/>
        </authorList>
    </citation>
    <scope>NUCLEOTIDE SEQUENCE</scope>
    <source>
        <strain evidence="3 5">I ESC-2004</strain>
    </source>
</reference>
<feature type="repeat" description="ANK" evidence="1">
    <location>
        <begin position="240"/>
        <end position="262"/>
    </location>
</feature>
<evidence type="ECO:0000313" key="4">
    <source>
        <dbReference type="EnsemblMetazoa" id="CapteP204097"/>
    </source>
</evidence>
<evidence type="ECO:0000256" key="1">
    <source>
        <dbReference type="PROSITE-ProRule" id="PRU00023"/>
    </source>
</evidence>
<feature type="repeat" description="ANK" evidence="1">
    <location>
        <begin position="341"/>
        <end position="373"/>
    </location>
</feature>
<dbReference type="Pfam" id="PF00023">
    <property type="entry name" value="Ank"/>
    <property type="match status" value="1"/>
</dbReference>
<protein>
    <submittedName>
        <fullName evidence="3 4">Uncharacterized protein</fullName>
    </submittedName>
</protein>
<feature type="compositionally biased region" description="Basic and acidic residues" evidence="2">
    <location>
        <begin position="658"/>
        <end position="670"/>
    </location>
</feature>
<dbReference type="Gene3D" id="1.25.40.20">
    <property type="entry name" value="Ankyrin repeat-containing domain"/>
    <property type="match status" value="1"/>
</dbReference>
<dbReference type="EnsemblMetazoa" id="CapteT204097">
    <property type="protein sequence ID" value="CapteP204097"/>
    <property type="gene ID" value="CapteG204097"/>
</dbReference>
<feature type="region of interest" description="Disordered" evidence="2">
    <location>
        <begin position="126"/>
        <end position="204"/>
    </location>
</feature>
<proteinExistence type="predicted"/>
<organism evidence="3">
    <name type="scientific">Capitella teleta</name>
    <name type="common">Polychaete worm</name>
    <dbReference type="NCBI Taxonomy" id="283909"/>
    <lineage>
        <taxon>Eukaryota</taxon>
        <taxon>Metazoa</taxon>
        <taxon>Spiralia</taxon>
        <taxon>Lophotrochozoa</taxon>
        <taxon>Annelida</taxon>
        <taxon>Polychaeta</taxon>
        <taxon>Sedentaria</taxon>
        <taxon>Scolecida</taxon>
        <taxon>Capitellidae</taxon>
        <taxon>Capitella</taxon>
    </lineage>
</organism>
<dbReference type="SUPFAM" id="SSF48403">
    <property type="entry name" value="Ankyrin repeat"/>
    <property type="match status" value="1"/>
</dbReference>
<dbReference type="HOGENOM" id="CLU_395506_0_0_1"/>
<dbReference type="SMART" id="SM00248">
    <property type="entry name" value="ANK"/>
    <property type="match status" value="4"/>
</dbReference>
<reference evidence="4" key="3">
    <citation type="submission" date="2015-06" db="UniProtKB">
        <authorList>
            <consortium name="EnsemblMetazoa"/>
        </authorList>
    </citation>
    <scope>IDENTIFICATION</scope>
</reference>
<dbReference type="EMBL" id="AMQN01007051">
    <property type="status" value="NOT_ANNOTATED_CDS"/>
    <property type="molecule type" value="Genomic_DNA"/>
</dbReference>
<evidence type="ECO:0000256" key="2">
    <source>
        <dbReference type="SAM" id="MobiDB-lite"/>
    </source>
</evidence>
<dbReference type="GO" id="GO:0031625">
    <property type="term" value="F:ubiquitin protein ligase binding"/>
    <property type="evidence" value="ECO:0007669"/>
    <property type="project" value="TreeGrafter"/>
</dbReference>
<dbReference type="Pfam" id="PF12796">
    <property type="entry name" value="Ank_2"/>
    <property type="match status" value="1"/>
</dbReference>
<dbReference type="STRING" id="283909.R7UMN9"/>
<evidence type="ECO:0000313" key="3">
    <source>
        <dbReference type="EMBL" id="ELU07485.1"/>
    </source>
</evidence>
<dbReference type="OMA" id="TGWRAIH"/>
<dbReference type="AlphaFoldDB" id="R7UMN9"/>
<dbReference type="Proteomes" id="UP000014760">
    <property type="component" value="Unassembled WGS sequence"/>
</dbReference>
<dbReference type="InterPro" id="IPR002110">
    <property type="entry name" value="Ankyrin_rpt"/>
</dbReference>
<dbReference type="PANTHER" id="PTHR22882">
    <property type="entry name" value="SYNPHILIN-1"/>
    <property type="match status" value="1"/>
</dbReference>